<accession>U2ZP34</accession>
<proteinExistence type="predicted"/>
<sequence>MRYKTNCQFNNLDFHDSPVSKIDIEKGCIRLYLEFANILLEHVDNPHSVAKCIDNCVLTFHGVTKSIASVYNDETKIFEEHQYPKAPIDEEILEAISSVNEEGIVSYSLKGFHSTGWTEWHITSSGFELAWSSYSQDAWFVDWPPKIS</sequence>
<dbReference type="AlphaFoldDB" id="U2ZP34"/>
<comment type="caution">
    <text evidence="1">The sequence shown here is derived from an EMBL/GenBank/DDBJ whole genome shotgun (WGS) entry which is preliminary data.</text>
</comment>
<dbReference type="RefSeq" id="WP_021707488.1">
    <property type="nucleotide sequence ID" value="NZ_BATJ01000034.1"/>
</dbReference>
<protein>
    <submittedName>
        <fullName evidence="1">Uncharacterized protein</fullName>
    </submittedName>
</protein>
<dbReference type="Proteomes" id="UP000016570">
    <property type="component" value="Unassembled WGS sequence"/>
</dbReference>
<name>U2ZP34_VIBPR</name>
<dbReference type="EMBL" id="BATJ01000034">
    <property type="protein sequence ID" value="GAD69526.1"/>
    <property type="molecule type" value="Genomic_DNA"/>
</dbReference>
<reference evidence="1 2" key="1">
    <citation type="submission" date="2013-09" db="EMBL/GenBank/DDBJ databases">
        <title>Whole genome shotgun sequence of Vibrio proteolyticus NBRC 13287.</title>
        <authorList>
            <person name="Isaki S."/>
            <person name="Hosoyama A."/>
            <person name="Numata M."/>
            <person name="Hashimoto M."/>
            <person name="Hosoyama Y."/>
            <person name="Tsuchikane K."/>
            <person name="Noguchi M."/>
            <person name="Hirakata S."/>
            <person name="Ichikawa N."/>
            <person name="Ohji S."/>
            <person name="Yamazoe A."/>
            <person name="Fujita N."/>
        </authorList>
    </citation>
    <scope>NUCLEOTIDE SEQUENCE [LARGE SCALE GENOMIC DNA]</scope>
    <source>
        <strain evidence="1 2">NBRC 13287</strain>
    </source>
</reference>
<gene>
    <name evidence="1" type="ORF">VPR01S_34_00120</name>
</gene>
<organism evidence="1 2">
    <name type="scientific">Vibrio proteolyticus NBRC 13287</name>
    <dbReference type="NCBI Taxonomy" id="1219065"/>
    <lineage>
        <taxon>Bacteria</taxon>
        <taxon>Pseudomonadati</taxon>
        <taxon>Pseudomonadota</taxon>
        <taxon>Gammaproteobacteria</taxon>
        <taxon>Vibrionales</taxon>
        <taxon>Vibrionaceae</taxon>
        <taxon>Vibrio</taxon>
    </lineage>
</organism>
<evidence type="ECO:0000313" key="1">
    <source>
        <dbReference type="EMBL" id="GAD69526.1"/>
    </source>
</evidence>
<keyword evidence="2" id="KW-1185">Reference proteome</keyword>
<evidence type="ECO:0000313" key="2">
    <source>
        <dbReference type="Proteomes" id="UP000016570"/>
    </source>
</evidence>